<gene>
    <name evidence="2" type="ORF">MSPICULIGERA_LOCUS8439</name>
</gene>
<dbReference type="EMBL" id="CATQJA010002207">
    <property type="protein sequence ID" value="CAJ0569985.1"/>
    <property type="molecule type" value="Genomic_DNA"/>
</dbReference>
<organism evidence="2 3">
    <name type="scientific">Mesorhabditis spiculigera</name>
    <dbReference type="NCBI Taxonomy" id="96644"/>
    <lineage>
        <taxon>Eukaryota</taxon>
        <taxon>Metazoa</taxon>
        <taxon>Ecdysozoa</taxon>
        <taxon>Nematoda</taxon>
        <taxon>Chromadorea</taxon>
        <taxon>Rhabditida</taxon>
        <taxon>Rhabditina</taxon>
        <taxon>Rhabditomorpha</taxon>
        <taxon>Rhabditoidea</taxon>
        <taxon>Rhabditidae</taxon>
        <taxon>Mesorhabditinae</taxon>
        <taxon>Mesorhabditis</taxon>
    </lineage>
</organism>
<comment type="caution">
    <text evidence="2">The sequence shown here is derived from an EMBL/GenBank/DDBJ whole genome shotgun (WGS) entry which is preliminary data.</text>
</comment>
<keyword evidence="1" id="KW-0812">Transmembrane</keyword>
<proteinExistence type="predicted"/>
<protein>
    <submittedName>
        <fullName evidence="2">Uncharacterized protein</fullName>
    </submittedName>
</protein>
<accession>A0AA36CL06</accession>
<keyword evidence="1" id="KW-0472">Membrane</keyword>
<sequence>MFGQDPQYPILDPEQQRRFVEFTMGRLLEVLVVTLVPTFGILILCGSLACYIIKRMDSGRPGGGVECPPPSPPTPPPGYAIACSSAHVPPPLYDDLYKVYTPIVHSNPATRDTLPVTPKPE</sequence>
<feature type="non-terminal residue" evidence="2">
    <location>
        <position position="1"/>
    </location>
</feature>
<evidence type="ECO:0000313" key="3">
    <source>
        <dbReference type="Proteomes" id="UP001177023"/>
    </source>
</evidence>
<dbReference type="Proteomes" id="UP001177023">
    <property type="component" value="Unassembled WGS sequence"/>
</dbReference>
<keyword evidence="3" id="KW-1185">Reference proteome</keyword>
<feature type="transmembrane region" description="Helical" evidence="1">
    <location>
        <begin position="30"/>
        <end position="53"/>
    </location>
</feature>
<name>A0AA36CL06_9BILA</name>
<reference evidence="2" key="1">
    <citation type="submission" date="2023-06" db="EMBL/GenBank/DDBJ databases">
        <authorList>
            <person name="Delattre M."/>
        </authorList>
    </citation>
    <scope>NUCLEOTIDE SEQUENCE</scope>
    <source>
        <strain evidence="2">AF72</strain>
    </source>
</reference>
<keyword evidence="1" id="KW-1133">Transmembrane helix</keyword>
<evidence type="ECO:0000256" key="1">
    <source>
        <dbReference type="SAM" id="Phobius"/>
    </source>
</evidence>
<evidence type="ECO:0000313" key="2">
    <source>
        <dbReference type="EMBL" id="CAJ0569985.1"/>
    </source>
</evidence>
<dbReference type="AlphaFoldDB" id="A0AA36CL06"/>